<evidence type="ECO:0000313" key="1">
    <source>
        <dbReference type="EMBL" id="GAI03375.1"/>
    </source>
</evidence>
<accession>X1LLU3</accession>
<reference evidence="1" key="1">
    <citation type="journal article" date="2014" name="Front. Microbiol.">
        <title>High frequency of phylogenetically diverse reductive dehalogenase-homologous genes in deep subseafloor sedimentary metagenomes.</title>
        <authorList>
            <person name="Kawai M."/>
            <person name="Futagami T."/>
            <person name="Toyoda A."/>
            <person name="Takaki Y."/>
            <person name="Nishi S."/>
            <person name="Hori S."/>
            <person name="Arai W."/>
            <person name="Tsubouchi T."/>
            <person name="Morono Y."/>
            <person name="Uchiyama I."/>
            <person name="Ito T."/>
            <person name="Fujiyama A."/>
            <person name="Inagaki F."/>
            <person name="Takami H."/>
        </authorList>
    </citation>
    <scope>NUCLEOTIDE SEQUENCE</scope>
    <source>
        <strain evidence="1">Expedition CK06-06</strain>
    </source>
</reference>
<evidence type="ECO:0008006" key="2">
    <source>
        <dbReference type="Google" id="ProtNLM"/>
    </source>
</evidence>
<organism evidence="1">
    <name type="scientific">marine sediment metagenome</name>
    <dbReference type="NCBI Taxonomy" id="412755"/>
    <lineage>
        <taxon>unclassified sequences</taxon>
        <taxon>metagenomes</taxon>
        <taxon>ecological metagenomes</taxon>
    </lineage>
</organism>
<gene>
    <name evidence="1" type="ORF">S06H3_22941</name>
</gene>
<comment type="caution">
    <text evidence="1">The sequence shown here is derived from an EMBL/GenBank/DDBJ whole genome shotgun (WGS) entry which is preliminary data.</text>
</comment>
<proteinExistence type="predicted"/>
<name>X1LLU3_9ZZZZ</name>
<sequence>ADEEDKMIAEWIIDPDLALPLRIKIFGDNELQVQIELVKYMQY</sequence>
<dbReference type="EMBL" id="BARV01012368">
    <property type="protein sequence ID" value="GAI03375.1"/>
    <property type="molecule type" value="Genomic_DNA"/>
</dbReference>
<protein>
    <recommendedName>
        <fullName evidence="2">DUF3108 domain-containing protein</fullName>
    </recommendedName>
</protein>
<feature type="non-terminal residue" evidence="1">
    <location>
        <position position="1"/>
    </location>
</feature>
<dbReference type="AlphaFoldDB" id="X1LLU3"/>